<keyword evidence="3" id="KW-1185">Reference proteome</keyword>
<reference evidence="2" key="1">
    <citation type="submission" date="2015-06" db="UniProtKB">
        <authorList>
            <consortium name="EnsemblPlants"/>
        </authorList>
    </citation>
    <scope>IDENTIFICATION</scope>
</reference>
<dbReference type="AlphaFoldDB" id="I1QLL6"/>
<feature type="compositionally biased region" description="Basic and acidic residues" evidence="1">
    <location>
        <begin position="36"/>
        <end position="50"/>
    </location>
</feature>
<evidence type="ECO:0000256" key="1">
    <source>
        <dbReference type="SAM" id="MobiDB-lite"/>
    </source>
</evidence>
<evidence type="ECO:0000313" key="2">
    <source>
        <dbReference type="EnsemblPlants" id="ORGLA08G0231700.1"/>
    </source>
</evidence>
<proteinExistence type="predicted"/>
<reference evidence="3" key="2">
    <citation type="submission" date="2018-04" db="EMBL/GenBank/DDBJ databases">
        <title>OglaRS2 (Oryza glaberrima Reference Sequence Version 2).</title>
        <authorList>
            <person name="Zhang J."/>
            <person name="Kudrna D."/>
            <person name="Lee S."/>
            <person name="Talag J."/>
            <person name="Rajasekar S."/>
            <person name="Wing R.A."/>
        </authorList>
    </citation>
    <scope>NUCLEOTIDE SEQUENCE [LARGE SCALE GENOMIC DNA]</scope>
    <source>
        <strain evidence="3">cv. IRGC 96717</strain>
    </source>
</reference>
<dbReference type="EnsemblPlants" id="ORGLA08G0231700.1">
    <property type="protein sequence ID" value="ORGLA08G0231700.1"/>
    <property type="gene ID" value="ORGLA08G0231700"/>
</dbReference>
<feature type="compositionally biased region" description="Low complexity" evidence="1">
    <location>
        <begin position="23"/>
        <end position="35"/>
    </location>
</feature>
<protein>
    <submittedName>
        <fullName evidence="2">Uncharacterized protein</fullName>
    </submittedName>
</protein>
<feature type="region of interest" description="Disordered" evidence="1">
    <location>
        <begin position="1"/>
        <end position="50"/>
    </location>
</feature>
<dbReference type="Gramene" id="ORGLA08G0231700.1">
    <property type="protein sequence ID" value="ORGLA08G0231700.1"/>
    <property type="gene ID" value="ORGLA08G0231700"/>
</dbReference>
<sequence>GRKGKRREGCLTKGGRRGGGRWRTATTSHGRTTTTDGRDSGCPKEGEERD</sequence>
<name>I1QLL6_ORYGL</name>
<organism evidence="2 3">
    <name type="scientific">Oryza glaberrima</name>
    <name type="common">African rice</name>
    <dbReference type="NCBI Taxonomy" id="4538"/>
    <lineage>
        <taxon>Eukaryota</taxon>
        <taxon>Viridiplantae</taxon>
        <taxon>Streptophyta</taxon>
        <taxon>Embryophyta</taxon>
        <taxon>Tracheophyta</taxon>
        <taxon>Spermatophyta</taxon>
        <taxon>Magnoliopsida</taxon>
        <taxon>Liliopsida</taxon>
        <taxon>Poales</taxon>
        <taxon>Poaceae</taxon>
        <taxon>BOP clade</taxon>
        <taxon>Oryzoideae</taxon>
        <taxon>Oryzeae</taxon>
        <taxon>Oryzinae</taxon>
        <taxon>Oryza</taxon>
    </lineage>
</organism>
<evidence type="ECO:0000313" key="3">
    <source>
        <dbReference type="Proteomes" id="UP000007306"/>
    </source>
</evidence>
<dbReference type="HOGENOM" id="CLU_3130404_0_0_1"/>
<accession>I1QLL6</accession>
<dbReference type="Proteomes" id="UP000007306">
    <property type="component" value="Unassembled WGS sequence"/>
</dbReference>